<feature type="compositionally biased region" description="Basic residues" evidence="1">
    <location>
        <begin position="109"/>
        <end position="119"/>
    </location>
</feature>
<feature type="compositionally biased region" description="Basic residues" evidence="1">
    <location>
        <begin position="133"/>
        <end position="146"/>
    </location>
</feature>
<feature type="compositionally biased region" description="Basic and acidic residues" evidence="1">
    <location>
        <begin position="87"/>
        <end position="96"/>
    </location>
</feature>
<proteinExistence type="predicted"/>
<dbReference type="KEGG" id="pchm:VFPPC_13284"/>
<evidence type="ECO:0000313" key="3">
    <source>
        <dbReference type="EMBL" id="OAQ69951.1"/>
    </source>
</evidence>
<reference evidence="3 4" key="1">
    <citation type="journal article" date="2016" name="PLoS Pathog.">
        <title>Biosynthesis of antibiotic leucinostatins in bio-control fungus Purpureocillium lilacinum and their inhibition on phytophthora revealed by genome mining.</title>
        <authorList>
            <person name="Wang G."/>
            <person name="Liu Z."/>
            <person name="Lin R."/>
            <person name="Li E."/>
            <person name="Mao Z."/>
            <person name="Ling J."/>
            <person name="Yang Y."/>
            <person name="Yin W.B."/>
            <person name="Xie B."/>
        </authorList>
    </citation>
    <scope>NUCLEOTIDE SEQUENCE [LARGE SCALE GENOMIC DNA]</scope>
    <source>
        <strain evidence="3">170</strain>
    </source>
</reference>
<evidence type="ECO:0000256" key="1">
    <source>
        <dbReference type="SAM" id="MobiDB-lite"/>
    </source>
</evidence>
<gene>
    <name evidence="3" type="ORF">VFPPC_13284</name>
</gene>
<feature type="compositionally biased region" description="Low complexity" evidence="1">
    <location>
        <begin position="147"/>
        <end position="161"/>
    </location>
</feature>
<feature type="chain" id="PRO_5008102179" evidence="2">
    <location>
        <begin position="17"/>
        <end position="161"/>
    </location>
</feature>
<sequence>MHSPSVILIGALAAHAACTSVTPNGGIVRRYAAPLALMAAPVLGLPAVANVESREPHHQGAKGKGKAKGKAKAKAGNNNAAVAPGDNNKRDLDARHHQGAKANGAGAKAKGKAKGKAKAKAGNNKREIDVRHHQGAKAKGKAKGKAKAGANAAAVGNNANA</sequence>
<feature type="region of interest" description="Disordered" evidence="1">
    <location>
        <begin position="53"/>
        <end position="161"/>
    </location>
</feature>
<dbReference type="STRING" id="1380566.A0A179FXX0"/>
<evidence type="ECO:0000256" key="2">
    <source>
        <dbReference type="SAM" id="SignalP"/>
    </source>
</evidence>
<dbReference type="RefSeq" id="XP_018146488.1">
    <property type="nucleotide sequence ID" value="XM_018291061.1"/>
</dbReference>
<keyword evidence="2" id="KW-0732">Signal</keyword>
<protein>
    <submittedName>
        <fullName evidence="3">Uncharacterized protein</fullName>
    </submittedName>
</protein>
<organism evidence="3 4">
    <name type="scientific">Pochonia chlamydosporia 170</name>
    <dbReference type="NCBI Taxonomy" id="1380566"/>
    <lineage>
        <taxon>Eukaryota</taxon>
        <taxon>Fungi</taxon>
        <taxon>Dikarya</taxon>
        <taxon>Ascomycota</taxon>
        <taxon>Pezizomycotina</taxon>
        <taxon>Sordariomycetes</taxon>
        <taxon>Hypocreomycetidae</taxon>
        <taxon>Hypocreales</taxon>
        <taxon>Clavicipitaceae</taxon>
        <taxon>Pochonia</taxon>
    </lineage>
</organism>
<name>A0A179FXX0_METCM</name>
<feature type="compositionally biased region" description="Basic residues" evidence="1">
    <location>
        <begin position="59"/>
        <end position="73"/>
    </location>
</feature>
<evidence type="ECO:0000313" key="4">
    <source>
        <dbReference type="Proteomes" id="UP000078397"/>
    </source>
</evidence>
<dbReference type="AlphaFoldDB" id="A0A179FXX0"/>
<dbReference type="Proteomes" id="UP000078397">
    <property type="component" value="Unassembled WGS sequence"/>
</dbReference>
<comment type="caution">
    <text evidence="3">The sequence shown here is derived from an EMBL/GenBank/DDBJ whole genome shotgun (WGS) entry which is preliminary data.</text>
</comment>
<dbReference type="GeneID" id="28855055"/>
<accession>A0A179FXX0</accession>
<dbReference type="EMBL" id="LSBJ02000002">
    <property type="protein sequence ID" value="OAQ69951.1"/>
    <property type="molecule type" value="Genomic_DNA"/>
</dbReference>
<keyword evidence="4" id="KW-1185">Reference proteome</keyword>
<feature type="signal peptide" evidence="2">
    <location>
        <begin position="1"/>
        <end position="16"/>
    </location>
</feature>